<feature type="transmembrane region" description="Helical" evidence="7">
    <location>
        <begin position="259"/>
        <end position="278"/>
    </location>
</feature>
<feature type="transmembrane region" description="Helical" evidence="7">
    <location>
        <begin position="95"/>
        <end position="114"/>
    </location>
</feature>
<dbReference type="Proteomes" id="UP000564033">
    <property type="component" value="Unassembled WGS sequence"/>
</dbReference>
<dbReference type="AlphaFoldDB" id="A0A847VCY7"/>
<evidence type="ECO:0000313" key="10">
    <source>
        <dbReference type="Proteomes" id="UP000564033"/>
    </source>
</evidence>
<accession>A0A847VCY7</accession>
<feature type="transmembrane region" description="Helical" evidence="7">
    <location>
        <begin position="168"/>
        <end position="191"/>
    </location>
</feature>
<dbReference type="EC" id="2.7.13.3" evidence="2"/>
<feature type="transmembrane region" description="Helical" evidence="7">
    <location>
        <begin position="134"/>
        <end position="156"/>
    </location>
</feature>
<feature type="transmembrane region" description="Helical" evidence="7">
    <location>
        <begin position="197"/>
        <end position="218"/>
    </location>
</feature>
<dbReference type="Gene3D" id="1.10.287.130">
    <property type="match status" value="1"/>
</dbReference>
<keyword evidence="7" id="KW-0472">Membrane</keyword>
<feature type="domain" description="Signal transduction histidine kinase dimerisation/phosphoacceptor" evidence="8">
    <location>
        <begin position="489"/>
        <end position="556"/>
    </location>
</feature>
<keyword evidence="3" id="KW-0808">Transferase</keyword>
<dbReference type="PANTHER" id="PTHR43711">
    <property type="entry name" value="TWO-COMPONENT HISTIDINE KINASE"/>
    <property type="match status" value="1"/>
</dbReference>
<reference evidence="9 10" key="1">
    <citation type="journal article" date="2020" name="Biotechnol. Biofuels">
        <title>New insights from the biogas microbiome by comprehensive genome-resolved metagenomics of nearly 1600 species originating from multiple anaerobic digesters.</title>
        <authorList>
            <person name="Campanaro S."/>
            <person name="Treu L."/>
            <person name="Rodriguez-R L.M."/>
            <person name="Kovalovszki A."/>
            <person name="Ziels R.M."/>
            <person name="Maus I."/>
            <person name="Zhu X."/>
            <person name="Kougias P.G."/>
            <person name="Basile A."/>
            <person name="Luo G."/>
            <person name="Schluter A."/>
            <person name="Konstantinidis K.T."/>
            <person name="Angelidaki I."/>
        </authorList>
    </citation>
    <scope>NUCLEOTIDE SEQUENCE [LARGE SCALE GENOMIC DNA]</scope>
    <source>
        <strain evidence="9">AS19jrsBPTG_9</strain>
    </source>
</reference>
<keyword evidence="5" id="KW-0902">Two-component regulatory system</keyword>
<protein>
    <recommendedName>
        <fullName evidence="2">histidine kinase</fullName>
        <ecNumber evidence="2">2.7.13.3</ecNumber>
    </recommendedName>
</protein>
<evidence type="ECO:0000256" key="1">
    <source>
        <dbReference type="ARBA" id="ARBA00000085"/>
    </source>
</evidence>
<comment type="catalytic activity">
    <reaction evidence="1">
        <text>ATP + protein L-histidine = ADP + protein N-phospho-L-histidine.</text>
        <dbReference type="EC" id="2.7.13.3"/>
    </reaction>
</comment>
<evidence type="ECO:0000259" key="8">
    <source>
        <dbReference type="SMART" id="SM00388"/>
    </source>
</evidence>
<gene>
    <name evidence="9" type="ORF">GX888_01175</name>
</gene>
<dbReference type="Pfam" id="PF00512">
    <property type="entry name" value="HisKA"/>
    <property type="match status" value="1"/>
</dbReference>
<dbReference type="InterPro" id="IPR050736">
    <property type="entry name" value="Sensor_HK_Regulatory"/>
</dbReference>
<keyword evidence="7" id="KW-1133">Transmembrane helix</keyword>
<dbReference type="SMART" id="SM00388">
    <property type="entry name" value="HisKA"/>
    <property type="match status" value="1"/>
</dbReference>
<feature type="transmembrane region" description="Helical" evidence="7">
    <location>
        <begin position="230"/>
        <end position="253"/>
    </location>
</feature>
<comment type="caution">
    <text evidence="9">The sequence shown here is derived from an EMBL/GenBank/DDBJ whole genome shotgun (WGS) entry which is preliminary data.</text>
</comment>
<dbReference type="EMBL" id="JAAZIL010000031">
    <property type="protein sequence ID" value="NLZ24349.1"/>
    <property type="molecule type" value="Genomic_DNA"/>
</dbReference>
<dbReference type="SUPFAM" id="SSF55781">
    <property type="entry name" value="GAF domain-like"/>
    <property type="match status" value="1"/>
</dbReference>
<proteinExistence type="predicted"/>
<evidence type="ECO:0000256" key="7">
    <source>
        <dbReference type="SAM" id="Phobius"/>
    </source>
</evidence>
<evidence type="ECO:0000256" key="3">
    <source>
        <dbReference type="ARBA" id="ARBA00022679"/>
    </source>
</evidence>
<dbReference type="PANTHER" id="PTHR43711:SF26">
    <property type="entry name" value="SENSOR HISTIDINE KINASE RCSC"/>
    <property type="match status" value="1"/>
</dbReference>
<feature type="transmembrane region" description="Helical" evidence="7">
    <location>
        <begin position="60"/>
        <end position="83"/>
    </location>
</feature>
<keyword evidence="7" id="KW-0812">Transmembrane</keyword>
<dbReference type="GO" id="GO:0000155">
    <property type="term" value="F:phosphorelay sensor kinase activity"/>
    <property type="evidence" value="ECO:0007669"/>
    <property type="project" value="InterPro"/>
</dbReference>
<name>A0A847VCY7_9BACT</name>
<dbReference type="InterPro" id="IPR003661">
    <property type="entry name" value="HisK_dim/P_dom"/>
</dbReference>
<feature type="coiled-coil region" evidence="6">
    <location>
        <begin position="466"/>
        <end position="493"/>
    </location>
</feature>
<evidence type="ECO:0000256" key="5">
    <source>
        <dbReference type="ARBA" id="ARBA00023012"/>
    </source>
</evidence>
<feature type="non-terminal residue" evidence="9">
    <location>
        <position position="586"/>
    </location>
</feature>
<evidence type="ECO:0000256" key="2">
    <source>
        <dbReference type="ARBA" id="ARBA00012438"/>
    </source>
</evidence>
<feature type="transmembrane region" description="Helical" evidence="7">
    <location>
        <begin position="35"/>
        <end position="54"/>
    </location>
</feature>
<evidence type="ECO:0000313" key="9">
    <source>
        <dbReference type="EMBL" id="NLZ24349.1"/>
    </source>
</evidence>
<keyword evidence="6" id="KW-0175">Coiled coil</keyword>
<dbReference type="InterPro" id="IPR036097">
    <property type="entry name" value="HisK_dim/P_sf"/>
</dbReference>
<feature type="transmembrane region" description="Helical" evidence="7">
    <location>
        <begin position="6"/>
        <end position="23"/>
    </location>
</feature>
<keyword evidence="4" id="KW-0418">Kinase</keyword>
<evidence type="ECO:0000256" key="4">
    <source>
        <dbReference type="ARBA" id="ARBA00022777"/>
    </source>
</evidence>
<dbReference type="SUPFAM" id="SSF47384">
    <property type="entry name" value="Homodimeric domain of signal transducing histidine kinase"/>
    <property type="match status" value="1"/>
</dbReference>
<sequence>MGISNLLTIIFGLLSLVGPISVFSKNIRSRKNTFLFLMSIVTGPIWAISIALFFKTENMITARISANIVYTVSVVVAVLTYYFTKNFPYKSSGKFLEKFLLFLPALYILYTVWFTDSFIIYLDSTKIPKFGIVYLFWVIWFVSVIGSRIIILIKNLKQITEIERRQTAYLVAGLILGGVGMIPFNIVLPYIGVYRYIWIGPIMGFVMISSISYGVSTLRFGNVKIWVRSVLLFFVYAVIPSILISYLLCYLFQLRFAPWVLLLLIFSNIFYYYLVGVIKERLIGSEDPSEILSKKIATILGLKEVCEEILSFVTLVLKPKFASLLIVNNQNEVSYIYGSKSSNSTENFPSMDVNSYGTYFKEQEKMVVLQELKHLQITSIEEQNIWRYKRFLSLKEYMENALVHVIIPVRLSNNYQGFLLLGPKDRGDMYIAGELKFLLTIRNTVRVLLERGLLYQEVERFNISLQQKVNEQTQELQIKVRELQEARRKESDMIDIMGHELRTPATVVKLNVSLLEKYINSNPKEFKKYLDRIKQAVETEISLINTLLTSAKLEGDKIEVKREKVDIKEEIEMSVHGHIEEVNSKT</sequence>
<evidence type="ECO:0000256" key="6">
    <source>
        <dbReference type="SAM" id="Coils"/>
    </source>
</evidence>
<organism evidence="9 10">
    <name type="scientific">Candidatus Dojkabacteria bacterium</name>
    <dbReference type="NCBI Taxonomy" id="2099670"/>
    <lineage>
        <taxon>Bacteria</taxon>
        <taxon>Candidatus Dojkabacteria</taxon>
    </lineage>
</organism>
<dbReference type="CDD" id="cd00082">
    <property type="entry name" value="HisKA"/>
    <property type="match status" value="1"/>
</dbReference>